<dbReference type="Gene3D" id="3.30.70.1230">
    <property type="entry name" value="Nucleotide cyclase"/>
    <property type="match status" value="1"/>
</dbReference>
<feature type="domain" description="Guanylate cyclase" evidence="1">
    <location>
        <begin position="15"/>
        <end position="100"/>
    </location>
</feature>
<dbReference type="EMBL" id="JBHPBY010000213">
    <property type="protein sequence ID" value="MFC1851668.1"/>
    <property type="molecule type" value="Genomic_DNA"/>
</dbReference>
<dbReference type="PANTHER" id="PTHR43081">
    <property type="entry name" value="ADENYLATE CYCLASE, TERMINAL-DIFFERENTIATION SPECIFIC-RELATED"/>
    <property type="match status" value="1"/>
</dbReference>
<gene>
    <name evidence="2" type="ORF">ACFL27_15870</name>
</gene>
<dbReference type="InterPro" id="IPR029787">
    <property type="entry name" value="Nucleotide_cyclase"/>
</dbReference>
<dbReference type="Proteomes" id="UP001594351">
    <property type="component" value="Unassembled WGS sequence"/>
</dbReference>
<evidence type="ECO:0000313" key="3">
    <source>
        <dbReference type="Proteomes" id="UP001594351"/>
    </source>
</evidence>
<dbReference type="PANTHER" id="PTHR43081:SF1">
    <property type="entry name" value="ADENYLATE CYCLASE, TERMINAL-DIFFERENTIATION SPECIFIC"/>
    <property type="match status" value="1"/>
</dbReference>
<proteinExistence type="predicted"/>
<dbReference type="CDD" id="cd07302">
    <property type="entry name" value="CHD"/>
    <property type="match status" value="1"/>
</dbReference>
<organism evidence="2 3">
    <name type="scientific">candidate division CSSED10-310 bacterium</name>
    <dbReference type="NCBI Taxonomy" id="2855610"/>
    <lineage>
        <taxon>Bacteria</taxon>
        <taxon>Bacteria division CSSED10-310</taxon>
    </lineage>
</organism>
<dbReference type="InterPro" id="IPR001054">
    <property type="entry name" value="A/G_cyclase"/>
</dbReference>
<dbReference type="EC" id="4.6.1.-" evidence="2"/>
<keyword evidence="2" id="KW-0456">Lyase</keyword>
<evidence type="ECO:0000259" key="1">
    <source>
        <dbReference type="PROSITE" id="PS50125"/>
    </source>
</evidence>
<dbReference type="InterPro" id="IPR050697">
    <property type="entry name" value="Adenylyl/Guanylyl_Cyclase_3/4"/>
</dbReference>
<keyword evidence="3" id="KW-1185">Reference proteome</keyword>
<dbReference type="Pfam" id="PF00211">
    <property type="entry name" value="Guanylate_cyc"/>
    <property type="match status" value="1"/>
</dbReference>
<evidence type="ECO:0000313" key="2">
    <source>
        <dbReference type="EMBL" id="MFC1851668.1"/>
    </source>
</evidence>
<dbReference type="GO" id="GO:0016829">
    <property type="term" value="F:lyase activity"/>
    <property type="evidence" value="ECO:0007669"/>
    <property type="project" value="UniProtKB-KW"/>
</dbReference>
<dbReference type="SUPFAM" id="SSF55073">
    <property type="entry name" value="Nucleotide cyclase"/>
    <property type="match status" value="1"/>
</dbReference>
<comment type="caution">
    <text evidence="2">The sequence shown here is derived from an EMBL/GenBank/DDBJ whole genome shotgun (WGS) entry which is preliminary data.</text>
</comment>
<sequence length="128" mass="14342">MIRSLKKLFCTKGSKFYGDAIVVLYGVPLKREDDPLRAVKSALLMKRNLIELNRRYELPFTIDIGVGIHTGEAIVDNFGSHRRLDFTAFGDNVNLASRVQGLNKLFGSTILMTQATHDLLLPGAELFF</sequence>
<reference evidence="2 3" key="1">
    <citation type="submission" date="2024-09" db="EMBL/GenBank/DDBJ databases">
        <title>Laminarin stimulates single cell rates of sulfate reduction while oxygen inhibits transcriptomic activity in coastal marine sediment.</title>
        <authorList>
            <person name="Lindsay M."/>
            <person name="Orcutt B."/>
            <person name="Emerson D."/>
            <person name="Stepanauskas R."/>
            <person name="D'Angelo T."/>
        </authorList>
    </citation>
    <scope>NUCLEOTIDE SEQUENCE [LARGE SCALE GENOMIC DNA]</scope>
    <source>
        <strain evidence="2">SAG AM-311-K15</strain>
    </source>
</reference>
<name>A0ABV6Z011_UNCC1</name>
<dbReference type="PROSITE" id="PS50125">
    <property type="entry name" value="GUANYLATE_CYCLASE_2"/>
    <property type="match status" value="1"/>
</dbReference>
<protein>
    <submittedName>
        <fullName evidence="2">Adenylate/guanylate cyclase domain-containing protein</fullName>
        <ecNumber evidence="2">4.6.1.-</ecNumber>
    </submittedName>
</protein>
<accession>A0ABV6Z011</accession>